<proteinExistence type="inferred from homology"/>
<reference evidence="11" key="1">
    <citation type="journal article" date="2019" name="Int. J. Syst. Evol. Microbiol.">
        <title>The Global Catalogue of Microorganisms (GCM) 10K type strain sequencing project: providing services to taxonomists for standard genome sequencing and annotation.</title>
        <authorList>
            <consortium name="The Broad Institute Genomics Platform"/>
            <consortium name="The Broad Institute Genome Sequencing Center for Infectious Disease"/>
            <person name="Wu L."/>
            <person name="Ma J."/>
        </authorList>
    </citation>
    <scope>NUCLEOTIDE SEQUENCE [LARGE SCALE GENOMIC DNA]</scope>
    <source>
        <strain evidence="11">CGMCC 1.15772</strain>
    </source>
</reference>
<dbReference type="PANTHER" id="PTHR11777:SF9">
    <property type="entry name" value="ALANINE--TRNA LIGASE, CYTOPLASMIC"/>
    <property type="match status" value="1"/>
</dbReference>
<evidence type="ECO:0000256" key="4">
    <source>
        <dbReference type="ARBA" id="ARBA00022741"/>
    </source>
</evidence>
<evidence type="ECO:0000256" key="6">
    <source>
        <dbReference type="ARBA" id="ARBA00022884"/>
    </source>
</evidence>
<dbReference type="PANTHER" id="PTHR11777">
    <property type="entry name" value="ALANYL-TRNA SYNTHETASE"/>
    <property type="match status" value="1"/>
</dbReference>
<gene>
    <name evidence="10" type="ORF">ACFP81_00585</name>
</gene>
<dbReference type="InterPro" id="IPR018164">
    <property type="entry name" value="Ala-tRNA-synth_IIc_N"/>
</dbReference>
<dbReference type="PROSITE" id="PS50860">
    <property type="entry name" value="AA_TRNA_LIGASE_II_ALA"/>
    <property type="match status" value="1"/>
</dbReference>
<evidence type="ECO:0000256" key="3">
    <source>
        <dbReference type="ARBA" id="ARBA00022598"/>
    </source>
</evidence>
<dbReference type="RefSeq" id="WP_380081702.1">
    <property type="nucleotide sequence ID" value="NZ_JBHSWD010000001.1"/>
</dbReference>
<dbReference type="InterPro" id="IPR018165">
    <property type="entry name" value="Ala-tRNA-synth_IIc_core"/>
</dbReference>
<dbReference type="InterPro" id="IPR018163">
    <property type="entry name" value="Thr/Ala-tRNA-synth_IIc_edit"/>
</dbReference>
<dbReference type="Pfam" id="PF01411">
    <property type="entry name" value="tRNA-synt_2c"/>
    <property type="match status" value="1"/>
</dbReference>
<name>A0ABW1Y981_9DEIO</name>
<evidence type="ECO:0000256" key="5">
    <source>
        <dbReference type="ARBA" id="ARBA00022840"/>
    </source>
</evidence>
<evidence type="ECO:0000256" key="2">
    <source>
        <dbReference type="ARBA" id="ARBA00022555"/>
    </source>
</evidence>
<evidence type="ECO:0000256" key="1">
    <source>
        <dbReference type="ARBA" id="ARBA00008226"/>
    </source>
</evidence>
<dbReference type="SMART" id="SM00863">
    <property type="entry name" value="tRNA_SAD"/>
    <property type="match status" value="1"/>
</dbReference>
<keyword evidence="6" id="KW-0694">RNA-binding</keyword>
<comment type="caution">
    <text evidence="10">The sequence shown here is derived from an EMBL/GenBank/DDBJ whole genome shotgun (WGS) entry which is preliminary data.</text>
</comment>
<evidence type="ECO:0000259" key="9">
    <source>
        <dbReference type="PROSITE" id="PS50860"/>
    </source>
</evidence>
<keyword evidence="2" id="KW-0820">tRNA-binding</keyword>
<evidence type="ECO:0000256" key="8">
    <source>
        <dbReference type="ARBA" id="ARBA00023146"/>
    </source>
</evidence>
<dbReference type="Pfam" id="PF07973">
    <property type="entry name" value="tRNA_SAD"/>
    <property type="match status" value="1"/>
</dbReference>
<dbReference type="InterPro" id="IPR012947">
    <property type="entry name" value="tRNA_SAD"/>
</dbReference>
<dbReference type="Gene3D" id="3.10.310.40">
    <property type="match status" value="1"/>
</dbReference>
<dbReference type="Proteomes" id="UP001596297">
    <property type="component" value="Unassembled WGS sequence"/>
</dbReference>
<dbReference type="SUPFAM" id="SSF55186">
    <property type="entry name" value="ThrRS/AlaRS common domain"/>
    <property type="match status" value="1"/>
</dbReference>
<evidence type="ECO:0000256" key="7">
    <source>
        <dbReference type="ARBA" id="ARBA00022917"/>
    </source>
</evidence>
<dbReference type="GO" id="GO:0016874">
    <property type="term" value="F:ligase activity"/>
    <property type="evidence" value="ECO:0007669"/>
    <property type="project" value="UniProtKB-KW"/>
</dbReference>
<dbReference type="SUPFAM" id="SSF50447">
    <property type="entry name" value="Translation proteins"/>
    <property type="match status" value="1"/>
</dbReference>
<dbReference type="InterPro" id="IPR009000">
    <property type="entry name" value="Transl_B-barrel_sf"/>
</dbReference>
<keyword evidence="5" id="KW-0067">ATP-binding</keyword>
<organism evidence="10 11">
    <name type="scientific">Deinococcus lacus</name>
    <dbReference type="NCBI Taxonomy" id="392561"/>
    <lineage>
        <taxon>Bacteria</taxon>
        <taxon>Thermotogati</taxon>
        <taxon>Deinococcota</taxon>
        <taxon>Deinococci</taxon>
        <taxon>Deinococcales</taxon>
        <taxon>Deinococcaceae</taxon>
        <taxon>Deinococcus</taxon>
    </lineage>
</organism>
<keyword evidence="7" id="KW-0648">Protein biosynthesis</keyword>
<evidence type="ECO:0000313" key="10">
    <source>
        <dbReference type="EMBL" id="MFC6590684.1"/>
    </source>
</evidence>
<dbReference type="EMBL" id="JBHSWD010000001">
    <property type="protein sequence ID" value="MFC6590684.1"/>
    <property type="molecule type" value="Genomic_DNA"/>
</dbReference>
<keyword evidence="11" id="KW-1185">Reference proteome</keyword>
<dbReference type="Gene3D" id="2.40.30.130">
    <property type="match status" value="1"/>
</dbReference>
<feature type="domain" description="Alanyl-transfer RNA synthetases family profile" evidence="9">
    <location>
        <begin position="1"/>
        <end position="228"/>
    </location>
</feature>
<protein>
    <submittedName>
        <fullName evidence="10">Alanine--tRNA ligase-related protein</fullName>
    </submittedName>
</protein>
<keyword evidence="4" id="KW-0547">Nucleotide-binding</keyword>
<comment type="similarity">
    <text evidence="1">Belongs to the class-II aminoacyl-tRNA synthetase family.</text>
</comment>
<accession>A0ABW1Y981</accession>
<dbReference type="Gene3D" id="3.30.980.10">
    <property type="entry name" value="Threonyl-trna Synthetase, Chain A, domain 2"/>
    <property type="match status" value="1"/>
</dbReference>
<dbReference type="InterPro" id="IPR050058">
    <property type="entry name" value="Ala-tRNA_ligase"/>
</dbReference>
<keyword evidence="8" id="KW-0030">Aminoacyl-tRNA synthetase</keyword>
<sequence>MVGSRPGAVALDRSAFYPEGGGQPGDRGWLRAAGQAWPVQDTHIDKGTGLVWHELVEGATLPAGTAVHGEIDALLRFRHMARHSAEHLLAQALYRVNPAFEVAAVALRRPDCTLDLRGLPGPADLQAAEALLRETLVARPLRLRTQVVPHTDLPHFQLRRSTPRTGAVRLVIFGDDSGTFDVSACGGLHVMDAAQVLPVIILGSERIRAGLTRVTFRAGPEAAEYLSGLYSQAAQLAQSLSTGVEALPERLAALQAAQVAQAARTVTLETALAEALVRAAPAHPLQAAGQTLTWRAVQLPDPALLPAALSDVPPGEVRAALAGTRCGVGTSALDAGAWLRATLQRTGGKGGGKGTLAQGVTPQPERFFAAAQESLLDLQLQG</sequence>
<keyword evidence="3 10" id="KW-0436">Ligase</keyword>
<evidence type="ECO:0000313" key="11">
    <source>
        <dbReference type="Proteomes" id="UP001596297"/>
    </source>
</evidence>